<dbReference type="InterPro" id="IPR009078">
    <property type="entry name" value="Ferritin-like_SF"/>
</dbReference>
<dbReference type="CDD" id="cd00657">
    <property type="entry name" value="Ferritin_like"/>
    <property type="match status" value="1"/>
</dbReference>
<name>A0AAU8DM08_9ACTN</name>
<organism evidence="2">
    <name type="scientific">Nakamurella sp. A5-74</name>
    <dbReference type="NCBI Taxonomy" id="3158264"/>
    <lineage>
        <taxon>Bacteria</taxon>
        <taxon>Bacillati</taxon>
        <taxon>Actinomycetota</taxon>
        <taxon>Actinomycetes</taxon>
        <taxon>Nakamurellales</taxon>
        <taxon>Nakamurellaceae</taxon>
        <taxon>Nakamurella</taxon>
    </lineage>
</organism>
<dbReference type="InterPro" id="IPR029447">
    <property type="entry name" value="DUF4439"/>
</dbReference>
<proteinExistence type="predicted"/>
<evidence type="ECO:0000259" key="1">
    <source>
        <dbReference type="Pfam" id="PF14530"/>
    </source>
</evidence>
<dbReference type="InterPro" id="IPR012347">
    <property type="entry name" value="Ferritin-like"/>
</dbReference>
<dbReference type="Pfam" id="PF14530">
    <property type="entry name" value="DUF4439"/>
    <property type="match status" value="1"/>
</dbReference>
<dbReference type="AlphaFoldDB" id="A0AAU8DM08"/>
<accession>A0AAU8DM08</accession>
<gene>
    <name evidence="2" type="ORF">ABLG96_11730</name>
</gene>
<dbReference type="RefSeq" id="WP_353647572.1">
    <property type="nucleotide sequence ID" value="NZ_CP159218.1"/>
</dbReference>
<dbReference type="EMBL" id="CP159218">
    <property type="protein sequence ID" value="XCG61956.1"/>
    <property type="molecule type" value="Genomic_DNA"/>
</dbReference>
<sequence>MTAPSTGPSSGQSAAPRAGAAVIAALQLVLQAENAAIWAYALVGTADADNADTVSDVRAAHLVLRDAAAEQITQLGGKPNAPAAAYQVDAPADAAAARTLAIGLETDCAETWRAVVGNTDDAGLRSFASGGLSGSAVRIVRWRAIAKTSPVTVAFPGAPDT</sequence>
<evidence type="ECO:0000313" key="2">
    <source>
        <dbReference type="EMBL" id="XCG61956.1"/>
    </source>
</evidence>
<feature type="domain" description="DUF4439" evidence="1">
    <location>
        <begin position="25"/>
        <end position="159"/>
    </location>
</feature>
<protein>
    <submittedName>
        <fullName evidence="2">DUF4439 domain-containing protein</fullName>
    </submittedName>
</protein>
<reference evidence="2" key="1">
    <citation type="submission" date="2024-05" db="EMBL/GenBank/DDBJ databases">
        <authorList>
            <person name="Cai S.Y."/>
            <person name="Jin L.M."/>
            <person name="Li H.R."/>
        </authorList>
    </citation>
    <scope>NUCLEOTIDE SEQUENCE</scope>
    <source>
        <strain evidence="2">A5-74</strain>
    </source>
</reference>
<dbReference type="SUPFAM" id="SSF47240">
    <property type="entry name" value="Ferritin-like"/>
    <property type="match status" value="1"/>
</dbReference>
<dbReference type="Gene3D" id="1.20.1260.10">
    <property type="match status" value="1"/>
</dbReference>